<dbReference type="Proteomes" id="UP000095192">
    <property type="component" value="Unassembled WGS sequence"/>
</dbReference>
<feature type="compositionally biased region" description="Polar residues" evidence="1">
    <location>
        <begin position="400"/>
        <end position="416"/>
    </location>
</feature>
<proteinExistence type="predicted"/>
<evidence type="ECO:0000256" key="2">
    <source>
        <dbReference type="SAM" id="Phobius"/>
    </source>
</evidence>
<feature type="compositionally biased region" description="Basic residues" evidence="1">
    <location>
        <begin position="424"/>
        <end position="434"/>
    </location>
</feature>
<evidence type="ECO:0000256" key="1">
    <source>
        <dbReference type="SAM" id="MobiDB-lite"/>
    </source>
</evidence>
<reference evidence="3 4" key="1">
    <citation type="journal article" date="2016" name="BMC Genomics">
        <title>Comparative genomics reveals Cyclospora cayetanensis possesses coccidia-like metabolism and invasion components but unique surface antigens.</title>
        <authorList>
            <person name="Liu S."/>
            <person name="Wang L."/>
            <person name="Zheng H."/>
            <person name="Xu Z."/>
            <person name="Roellig D.M."/>
            <person name="Li N."/>
            <person name="Frace M.A."/>
            <person name="Tang K."/>
            <person name="Arrowood M.J."/>
            <person name="Moss D.M."/>
            <person name="Zhang L."/>
            <person name="Feng Y."/>
            <person name="Xiao L."/>
        </authorList>
    </citation>
    <scope>NUCLEOTIDE SEQUENCE [LARGE SCALE GENOMIC DNA]</scope>
    <source>
        <strain evidence="3 4">CHN_HEN01</strain>
    </source>
</reference>
<evidence type="ECO:0000313" key="4">
    <source>
        <dbReference type="Proteomes" id="UP000095192"/>
    </source>
</evidence>
<feature type="region of interest" description="Disordered" evidence="1">
    <location>
        <begin position="392"/>
        <end position="434"/>
    </location>
</feature>
<feature type="compositionally biased region" description="Basic and acidic residues" evidence="1">
    <location>
        <begin position="16"/>
        <end position="25"/>
    </location>
</feature>
<keyword evidence="2" id="KW-1133">Transmembrane helix</keyword>
<feature type="region of interest" description="Disordered" evidence="1">
    <location>
        <begin position="1"/>
        <end position="110"/>
    </location>
</feature>
<gene>
    <name evidence="3" type="ORF">cyc_00928</name>
</gene>
<evidence type="ECO:0008006" key="5">
    <source>
        <dbReference type="Google" id="ProtNLM"/>
    </source>
</evidence>
<feature type="transmembrane region" description="Helical" evidence="2">
    <location>
        <begin position="217"/>
        <end position="239"/>
    </location>
</feature>
<keyword evidence="2" id="KW-0472">Membrane</keyword>
<accession>A0A1D3D4Z5</accession>
<dbReference type="InParanoid" id="A0A1D3D4Z5"/>
<evidence type="ECO:0000313" key="3">
    <source>
        <dbReference type="EMBL" id="OEH78516.1"/>
    </source>
</evidence>
<dbReference type="EMBL" id="JROU02000705">
    <property type="protein sequence ID" value="OEH78516.1"/>
    <property type="molecule type" value="Genomic_DNA"/>
</dbReference>
<protein>
    <recommendedName>
        <fullName evidence="5">Transmembrane protein</fullName>
    </recommendedName>
</protein>
<comment type="caution">
    <text evidence="3">The sequence shown here is derived from an EMBL/GenBank/DDBJ whole genome shotgun (WGS) entry which is preliminary data.</text>
</comment>
<sequence length="434" mass="47016">MQYTAQPAAPHARASRLPERVEASGEKQMQAIKEEKQGQNELNGGVEECTSLQAAEHHMKSAGSSDFSDSPRCGASQTAGGPSPPPATSAQFVTPVSTPRSFRGLPPATMPPRGSYFEGCVSTRVNQGEAGRRVDGPMPCTPLDRSRRLLMTTNKRGTPIPRKKENRHDGGGGSETWDAPGLLGFFREELMLLQERLEGCFSALRSGALSLASFSKWAILFFFVALLVLGCTLVCFSIVGHSLASLEEPVAFATVPFSNRSWELLPGDEAMFAAPAPLISSHWPSQQQQHMQDLQQMQPMQQLEEETKLPEFTVDLILSLSVSGALNNSSSHRHRAPNTLHPADEVGRTSAQQEALLACEEALPPQEEKAALEQPPTAEGLYEGWILREPDFSSFGNGGQQNLVGQCKNEASSSPEAPTLRLRAVGRRRSTTAS</sequence>
<keyword evidence="4" id="KW-1185">Reference proteome</keyword>
<keyword evidence="2" id="KW-0812">Transmembrane</keyword>
<feature type="region of interest" description="Disordered" evidence="1">
    <location>
        <begin position="154"/>
        <end position="175"/>
    </location>
</feature>
<dbReference type="AlphaFoldDB" id="A0A1D3D4Z5"/>
<name>A0A1D3D4Z5_9EIME</name>
<feature type="region of interest" description="Disordered" evidence="1">
    <location>
        <begin position="328"/>
        <end position="352"/>
    </location>
</feature>
<organism evidence="3 4">
    <name type="scientific">Cyclospora cayetanensis</name>
    <dbReference type="NCBI Taxonomy" id="88456"/>
    <lineage>
        <taxon>Eukaryota</taxon>
        <taxon>Sar</taxon>
        <taxon>Alveolata</taxon>
        <taxon>Apicomplexa</taxon>
        <taxon>Conoidasida</taxon>
        <taxon>Coccidia</taxon>
        <taxon>Eucoccidiorida</taxon>
        <taxon>Eimeriorina</taxon>
        <taxon>Eimeriidae</taxon>
        <taxon>Cyclospora</taxon>
    </lineage>
</organism>
<dbReference type="VEuPathDB" id="ToxoDB:cyc_00928"/>
<dbReference type="VEuPathDB" id="ToxoDB:LOC34618020"/>